<proteinExistence type="inferred from homology"/>
<evidence type="ECO:0000256" key="2">
    <source>
        <dbReference type="SAM" id="SignalP"/>
    </source>
</evidence>
<dbReference type="PROSITE" id="PS51257">
    <property type="entry name" value="PROKAR_LIPOPROTEIN"/>
    <property type="match status" value="1"/>
</dbReference>
<organism evidence="4 5">
    <name type="scientific">Leucobacter chromiireducens subsp. chromiireducens</name>
    <dbReference type="NCBI Taxonomy" id="660067"/>
    <lineage>
        <taxon>Bacteria</taxon>
        <taxon>Bacillati</taxon>
        <taxon>Actinomycetota</taxon>
        <taxon>Actinomycetes</taxon>
        <taxon>Micrococcales</taxon>
        <taxon>Microbacteriaceae</taxon>
        <taxon>Leucobacter</taxon>
    </lineage>
</organism>
<dbReference type="InterPro" id="IPR002491">
    <property type="entry name" value="ABC_transptr_periplasmic_BD"/>
</dbReference>
<evidence type="ECO:0000313" key="4">
    <source>
        <dbReference type="EMBL" id="MBL3691004.1"/>
    </source>
</evidence>
<dbReference type="SUPFAM" id="SSF53807">
    <property type="entry name" value="Helical backbone' metal receptor"/>
    <property type="match status" value="1"/>
</dbReference>
<evidence type="ECO:0000313" key="5">
    <source>
        <dbReference type="Proteomes" id="UP001646141"/>
    </source>
</evidence>
<evidence type="ECO:0000256" key="1">
    <source>
        <dbReference type="ARBA" id="ARBA00008814"/>
    </source>
</evidence>
<dbReference type="EMBL" id="QYAD01000005">
    <property type="protein sequence ID" value="MBL3691004.1"/>
    <property type="molecule type" value="Genomic_DNA"/>
</dbReference>
<name>A0ABS1SS67_9MICO</name>
<dbReference type="Pfam" id="PF01497">
    <property type="entry name" value="Peripla_BP_2"/>
    <property type="match status" value="1"/>
</dbReference>
<feature type="domain" description="Fe/B12 periplasmic-binding" evidence="3">
    <location>
        <begin position="73"/>
        <end position="334"/>
    </location>
</feature>
<dbReference type="PANTHER" id="PTHR30535:SF4">
    <property type="entry name" value="HEMIN-BINDING PERIPLASMIC PROTEIN HMUT"/>
    <property type="match status" value="1"/>
</dbReference>
<sequence length="334" mass="34074">MAVLARRRTSSALLASAAALTLLLSGCAPSSAAPVASDHTTTDDTAGFPRTIEIPGAHGTKATSLTLEAAPETIAALDYESAEVLAELGLAEHLVLVPEAVLNPALGGHIDELSAVPEMIPVAMELDPETVIALDPDLVVMSPRHGAESRMGGVFAQAGVPTLQLPDSWTGIPELTANIELIGEATGADDTANALAKQLETGLASSATPSNARVLVLSNQAGRPFVTAGNAFPLRLLELTGAQDVSAELGITATGPISAEQIIEANPDGILLVDMNGSGERLFSELLKNPAVAALTGAEHTLLVTGREVQALGLSSTVDGLATLTQWVATLDAP</sequence>
<keyword evidence="2" id="KW-0732">Signal</keyword>
<dbReference type="Proteomes" id="UP001646141">
    <property type="component" value="Unassembled WGS sequence"/>
</dbReference>
<dbReference type="PANTHER" id="PTHR30535">
    <property type="entry name" value="VITAMIN B12-BINDING PROTEIN"/>
    <property type="match status" value="1"/>
</dbReference>
<feature type="chain" id="PRO_5045048123" evidence="2">
    <location>
        <begin position="33"/>
        <end position="334"/>
    </location>
</feature>
<comment type="similarity">
    <text evidence="1">Belongs to the bacterial solute-binding protein 8 family.</text>
</comment>
<comment type="caution">
    <text evidence="4">The sequence shown here is derived from an EMBL/GenBank/DDBJ whole genome shotgun (WGS) entry which is preliminary data.</text>
</comment>
<protein>
    <submittedName>
        <fullName evidence="4">ABC transporter substrate-binding protein</fullName>
    </submittedName>
</protein>
<feature type="signal peptide" evidence="2">
    <location>
        <begin position="1"/>
        <end position="32"/>
    </location>
</feature>
<dbReference type="Gene3D" id="3.40.50.1980">
    <property type="entry name" value="Nitrogenase molybdenum iron protein domain"/>
    <property type="match status" value="2"/>
</dbReference>
<reference evidence="4 5" key="1">
    <citation type="submission" date="2018-09" db="EMBL/GenBank/DDBJ databases">
        <title>Comparative genomics of Leucobacter spp.</title>
        <authorList>
            <person name="Reis A.C."/>
            <person name="Kolvenbach B.A."/>
            <person name="Corvini P.F.X."/>
            <person name="Nunes O.C."/>
        </authorList>
    </citation>
    <scope>NUCLEOTIDE SEQUENCE [LARGE SCALE GENOMIC DNA]</scope>
    <source>
        <strain evidence="4 5">L-1</strain>
    </source>
</reference>
<gene>
    <name evidence="4" type="ORF">D3226_13740</name>
</gene>
<accession>A0ABS1SS67</accession>
<dbReference type="PROSITE" id="PS50983">
    <property type="entry name" value="FE_B12_PBP"/>
    <property type="match status" value="1"/>
</dbReference>
<keyword evidence="5" id="KW-1185">Reference proteome</keyword>
<evidence type="ECO:0000259" key="3">
    <source>
        <dbReference type="PROSITE" id="PS50983"/>
    </source>
</evidence>
<dbReference type="InterPro" id="IPR050902">
    <property type="entry name" value="ABC_Transporter_SBP"/>
</dbReference>